<keyword evidence="1 7" id="KW-0963">Cytoplasm</keyword>
<proteinExistence type="inferred from homology"/>
<evidence type="ECO:0000256" key="4">
    <source>
        <dbReference type="ARBA" id="ARBA00022679"/>
    </source>
</evidence>
<dbReference type="EC" id="2.1.1.182" evidence="7"/>
<comment type="caution">
    <text evidence="10">The sequence shown here is derived from an EMBL/GenBank/DDBJ whole genome shotgun (WGS) entry which is preliminary data.</text>
</comment>
<dbReference type="SMART" id="SM00650">
    <property type="entry name" value="rADc"/>
    <property type="match status" value="1"/>
</dbReference>
<dbReference type="Pfam" id="PF00398">
    <property type="entry name" value="RrnaAD"/>
    <property type="match status" value="1"/>
</dbReference>
<feature type="binding site" evidence="7 8">
    <location>
        <position position="13"/>
    </location>
    <ligand>
        <name>S-adenosyl-L-methionine</name>
        <dbReference type="ChEBI" id="CHEBI:59789"/>
    </ligand>
</feature>
<evidence type="ECO:0000256" key="2">
    <source>
        <dbReference type="ARBA" id="ARBA00022552"/>
    </source>
</evidence>
<keyword evidence="3 7" id="KW-0489">Methyltransferase</keyword>
<feature type="binding site" evidence="7 8">
    <location>
        <position position="59"/>
    </location>
    <ligand>
        <name>S-adenosyl-L-methionine</name>
        <dbReference type="ChEBI" id="CHEBI:59789"/>
    </ligand>
</feature>
<evidence type="ECO:0000256" key="5">
    <source>
        <dbReference type="ARBA" id="ARBA00022691"/>
    </source>
</evidence>
<dbReference type="EMBL" id="JAKUDN010000002">
    <property type="protein sequence ID" value="MCP8352069.1"/>
    <property type="molecule type" value="Genomic_DNA"/>
</dbReference>
<dbReference type="Gene3D" id="3.40.50.150">
    <property type="entry name" value="Vaccinia Virus protein VP39"/>
    <property type="match status" value="1"/>
</dbReference>
<dbReference type="SUPFAM" id="SSF53335">
    <property type="entry name" value="S-adenosyl-L-methionine-dependent methyltransferases"/>
    <property type="match status" value="1"/>
</dbReference>
<protein>
    <recommendedName>
        <fullName evidence="7">Ribosomal RNA small subunit methyltransferase A</fullName>
        <ecNumber evidence="7">2.1.1.182</ecNumber>
    </recommendedName>
    <alternativeName>
        <fullName evidence="7">16S rRNA (adenine(1518)-N(6)/adenine(1519)-N(6))-dimethyltransferase</fullName>
    </alternativeName>
    <alternativeName>
        <fullName evidence="7">16S rRNA dimethyladenosine transferase</fullName>
    </alternativeName>
    <alternativeName>
        <fullName evidence="7">16S rRNA dimethylase</fullName>
    </alternativeName>
    <alternativeName>
        <fullName evidence="7">S-adenosylmethionine-6-N', N'-adenosyl(rRNA) dimethyltransferase</fullName>
    </alternativeName>
</protein>
<dbReference type="PROSITE" id="PS01131">
    <property type="entry name" value="RRNA_A_DIMETH"/>
    <property type="match status" value="1"/>
</dbReference>
<evidence type="ECO:0000256" key="6">
    <source>
        <dbReference type="ARBA" id="ARBA00022884"/>
    </source>
</evidence>
<evidence type="ECO:0000259" key="9">
    <source>
        <dbReference type="SMART" id="SM00650"/>
    </source>
</evidence>
<dbReference type="InterPro" id="IPR020598">
    <property type="entry name" value="rRNA_Ade_methylase_Trfase_N"/>
</dbReference>
<dbReference type="RefSeq" id="WP_258569179.1">
    <property type="nucleotide sequence ID" value="NZ_JAKUDN010000002.1"/>
</dbReference>
<feature type="binding site" evidence="7 8">
    <location>
        <position position="11"/>
    </location>
    <ligand>
        <name>S-adenosyl-L-methionine</name>
        <dbReference type="ChEBI" id="CHEBI:59789"/>
    </ligand>
</feature>
<comment type="subcellular location">
    <subcellularLocation>
        <location evidence="7">Cytoplasm</location>
    </subcellularLocation>
</comment>
<accession>A0ABT1L4P6</accession>
<dbReference type="NCBIfam" id="TIGR00755">
    <property type="entry name" value="ksgA"/>
    <property type="match status" value="1"/>
</dbReference>
<dbReference type="InterPro" id="IPR020596">
    <property type="entry name" value="rRNA_Ade_Mease_Trfase_CS"/>
</dbReference>
<feature type="binding site" evidence="7 8">
    <location>
        <position position="84"/>
    </location>
    <ligand>
        <name>S-adenosyl-L-methionine</name>
        <dbReference type="ChEBI" id="CHEBI:59789"/>
    </ligand>
</feature>
<keyword evidence="5 7" id="KW-0949">S-adenosyl-L-methionine</keyword>
<dbReference type="GO" id="GO:0052908">
    <property type="term" value="F:16S rRNA (adenine(1518)-N(6)/adenine(1519)-N(6))-dimethyltransferase activity"/>
    <property type="evidence" value="ECO:0007669"/>
    <property type="project" value="UniProtKB-EC"/>
</dbReference>
<dbReference type="PANTHER" id="PTHR11727:SF7">
    <property type="entry name" value="DIMETHYLADENOSINE TRANSFERASE-RELATED"/>
    <property type="match status" value="1"/>
</dbReference>
<dbReference type="InterPro" id="IPR001737">
    <property type="entry name" value="KsgA/Erm"/>
</dbReference>
<dbReference type="InterPro" id="IPR023165">
    <property type="entry name" value="rRNA_Ade_diMease-like_C"/>
</dbReference>
<comment type="catalytic activity">
    <reaction evidence="7">
        <text>adenosine(1518)/adenosine(1519) in 16S rRNA + 4 S-adenosyl-L-methionine = N(6)-dimethyladenosine(1518)/N(6)-dimethyladenosine(1519) in 16S rRNA + 4 S-adenosyl-L-homocysteine + 4 H(+)</text>
        <dbReference type="Rhea" id="RHEA:19609"/>
        <dbReference type="Rhea" id="RHEA-COMP:10232"/>
        <dbReference type="Rhea" id="RHEA-COMP:10233"/>
        <dbReference type="ChEBI" id="CHEBI:15378"/>
        <dbReference type="ChEBI" id="CHEBI:57856"/>
        <dbReference type="ChEBI" id="CHEBI:59789"/>
        <dbReference type="ChEBI" id="CHEBI:74411"/>
        <dbReference type="ChEBI" id="CHEBI:74493"/>
        <dbReference type="EC" id="2.1.1.182"/>
    </reaction>
</comment>
<dbReference type="PANTHER" id="PTHR11727">
    <property type="entry name" value="DIMETHYLADENOSINE TRANSFERASE"/>
    <property type="match status" value="1"/>
</dbReference>
<keyword evidence="11" id="KW-1185">Reference proteome</keyword>
<evidence type="ECO:0000256" key="7">
    <source>
        <dbReference type="HAMAP-Rule" id="MF_00607"/>
    </source>
</evidence>
<gene>
    <name evidence="7 10" type="primary">rsmA</name>
    <name evidence="7" type="synonym">ksgA</name>
    <name evidence="10" type="ORF">MKS91_02050</name>
</gene>
<name>A0ABT1L4P6_9GAMM</name>
<dbReference type="InterPro" id="IPR029063">
    <property type="entry name" value="SAM-dependent_MTases_sf"/>
</dbReference>
<feature type="domain" description="Ribosomal RNA adenine methylase transferase N-terminal" evidence="9">
    <location>
        <begin position="22"/>
        <end position="189"/>
    </location>
</feature>
<dbReference type="InterPro" id="IPR011530">
    <property type="entry name" value="rRNA_adenine_dimethylase"/>
</dbReference>
<feature type="binding site" evidence="7 8">
    <location>
        <position position="38"/>
    </location>
    <ligand>
        <name>S-adenosyl-L-methionine</name>
        <dbReference type="ChEBI" id="CHEBI:59789"/>
    </ligand>
</feature>
<dbReference type="HAMAP" id="MF_00607">
    <property type="entry name" value="16SrRNA_methyltr_A"/>
    <property type="match status" value="1"/>
</dbReference>
<comment type="similarity">
    <text evidence="7">Belongs to the class I-like SAM-binding methyltransferase superfamily. rRNA adenine N(6)-methyltransferase family. RsmA subfamily.</text>
</comment>
<evidence type="ECO:0000313" key="10">
    <source>
        <dbReference type="EMBL" id="MCP8352069.1"/>
    </source>
</evidence>
<comment type="function">
    <text evidence="7">Specifically dimethylates two adjacent adenosines (A1518 and A1519) in the loop of a conserved hairpin near the 3'-end of 16S rRNA in the 30S particle. May play a critical role in biogenesis of 30S subunits.</text>
</comment>
<dbReference type="PROSITE" id="PS51689">
    <property type="entry name" value="SAM_RNA_A_N6_MT"/>
    <property type="match status" value="1"/>
</dbReference>
<evidence type="ECO:0000256" key="3">
    <source>
        <dbReference type="ARBA" id="ARBA00022603"/>
    </source>
</evidence>
<sequence length="263" mass="30515">MFRTRKKFGQHFLNSEQVLTAICHAILDERPKRCIEIGPGQGALTRYLLETDMQIHAVEIDQRLVPTLDKLVKKHSNFSYILQDVMMCDFSELDIQAPLSVVGNLPYEISTPLLFKLIEWRENIVSMVFLLQKEVVDRIVAPVGSRGYGRISVMLQYYFEVEGLQVVPPEAFSPPPKVMSQVVRLKPKQRQWVSHKSLSEFVKFLFAQQRKMLRQRFKPYLEEKDWQDLGLESSIRPAEIDIDSILKMLALLQKKGFFLADSE</sequence>
<dbReference type="Gene3D" id="1.10.8.100">
    <property type="entry name" value="Ribosomal RNA adenine dimethylase-like, domain 2"/>
    <property type="match status" value="1"/>
</dbReference>
<evidence type="ECO:0000313" key="11">
    <source>
        <dbReference type="Proteomes" id="UP001320768"/>
    </source>
</evidence>
<organism evidence="10 11">
    <name type="scientific">Candidatus Synchoanobacter obligatus</name>
    <dbReference type="NCBI Taxonomy" id="2919597"/>
    <lineage>
        <taxon>Bacteria</taxon>
        <taxon>Pseudomonadati</taxon>
        <taxon>Pseudomonadota</taxon>
        <taxon>Gammaproteobacteria</taxon>
        <taxon>Candidatus Comchoanobacterales</taxon>
        <taxon>Candidatus Comchoanobacteraceae</taxon>
        <taxon>Candidatus Synchoanobacter</taxon>
    </lineage>
</organism>
<reference evidence="10 11" key="1">
    <citation type="journal article" date="2022" name="Nat. Microbiol.">
        <title>The microbiome of a bacterivorous marine choanoflagellate contains a resource-demanding obligate bacterial associate.</title>
        <authorList>
            <person name="Needham D.M."/>
            <person name="Poirier C."/>
            <person name="Bachy C."/>
            <person name="George E.E."/>
            <person name="Wilken S."/>
            <person name="Yung C.C.M."/>
            <person name="Limardo A.J."/>
            <person name="Morando M."/>
            <person name="Sudek L."/>
            <person name="Malmstrom R.R."/>
            <person name="Keeling P.J."/>
            <person name="Santoro A.E."/>
            <person name="Worden A.Z."/>
        </authorList>
    </citation>
    <scope>NUCLEOTIDE SEQUENCE [LARGE SCALE GENOMIC DNA]</scope>
    <source>
        <strain evidence="10 11">Comchoano-2</strain>
    </source>
</reference>
<keyword evidence="4 7" id="KW-0808">Transferase</keyword>
<keyword evidence="6 7" id="KW-0694">RNA-binding</keyword>
<feature type="binding site" evidence="7 8">
    <location>
        <position position="104"/>
    </location>
    <ligand>
        <name>S-adenosyl-L-methionine</name>
        <dbReference type="ChEBI" id="CHEBI:59789"/>
    </ligand>
</feature>
<evidence type="ECO:0000256" key="8">
    <source>
        <dbReference type="PROSITE-ProRule" id="PRU01026"/>
    </source>
</evidence>
<dbReference type="Proteomes" id="UP001320768">
    <property type="component" value="Unassembled WGS sequence"/>
</dbReference>
<evidence type="ECO:0000256" key="1">
    <source>
        <dbReference type="ARBA" id="ARBA00022490"/>
    </source>
</evidence>
<keyword evidence="2 7" id="KW-0698">rRNA processing</keyword>